<keyword evidence="2" id="KW-1185">Reference proteome</keyword>
<sequence>MIMWIELTDRNHQRISVNFGNVDYFVEDGDETELYINNTKFPLYVNESYSEVKELLVEAIENS</sequence>
<evidence type="ECO:0000313" key="1">
    <source>
        <dbReference type="EMBL" id="MBD1223268.1"/>
    </source>
</evidence>
<organism evidence="1 2">
    <name type="scientific">Virgibacillus halodenitrificans</name>
    <name type="common">Bacillus halodenitrificans</name>
    <dbReference type="NCBI Taxonomy" id="1482"/>
    <lineage>
        <taxon>Bacteria</taxon>
        <taxon>Bacillati</taxon>
        <taxon>Bacillota</taxon>
        <taxon>Bacilli</taxon>
        <taxon>Bacillales</taxon>
        <taxon>Bacillaceae</taxon>
        <taxon>Virgibacillus</taxon>
    </lineage>
</organism>
<comment type="caution">
    <text evidence="1">The sequence shown here is derived from an EMBL/GenBank/DDBJ whole genome shotgun (WGS) entry which is preliminary data.</text>
</comment>
<dbReference type="EMBL" id="JACWEZ010000006">
    <property type="protein sequence ID" value="MBD1223268.1"/>
    <property type="molecule type" value="Genomic_DNA"/>
</dbReference>
<reference evidence="1 2" key="1">
    <citation type="submission" date="2020-09" db="EMBL/GenBank/DDBJ databases">
        <title>Draft Genome Sequences of Oil-Oxidizing Bacteria Halomonas titanicae, Marinobacter lutaoensis, and Virgibacillus halodenitrificans Isolated from Highly Saline Environments.</title>
        <authorList>
            <person name="Grouzdev D.S."/>
            <person name="Sokolova D.S."/>
            <person name="Semenova E.M."/>
            <person name="Borzenkov I.A."/>
            <person name="Bidzhieva S.K."/>
            <person name="Poltaraus A.B."/>
            <person name="Nazina T.N."/>
        </authorList>
    </citation>
    <scope>NUCLEOTIDE SEQUENCE [LARGE SCALE GENOMIC DNA]</scope>
    <source>
        <strain evidence="1 2">VKM B-3472D</strain>
    </source>
</reference>
<dbReference type="Proteomes" id="UP000621631">
    <property type="component" value="Unassembled WGS sequence"/>
</dbReference>
<accession>A0ABR7VNP5</accession>
<evidence type="ECO:0000313" key="2">
    <source>
        <dbReference type="Proteomes" id="UP000621631"/>
    </source>
</evidence>
<name>A0ABR7VNP5_VIRHA</name>
<protein>
    <submittedName>
        <fullName evidence="1">Uncharacterized protein</fullName>
    </submittedName>
</protein>
<gene>
    <name evidence="1" type="ORF">IC602_11740</name>
</gene>
<dbReference type="RefSeq" id="WP_189778361.1">
    <property type="nucleotide sequence ID" value="NZ_JACWEZ010000006.1"/>
</dbReference>
<proteinExistence type="predicted"/>